<evidence type="ECO:0000313" key="9">
    <source>
        <dbReference type="Proteomes" id="UP000838878"/>
    </source>
</evidence>
<evidence type="ECO:0000256" key="4">
    <source>
        <dbReference type="ARBA" id="ARBA00023157"/>
    </source>
</evidence>
<dbReference type="InterPro" id="IPR002018">
    <property type="entry name" value="CarbesteraseB"/>
</dbReference>
<dbReference type="InterPro" id="IPR029058">
    <property type="entry name" value="AB_hydrolase_fold"/>
</dbReference>
<accession>A0A8J9VD50</accession>
<keyword evidence="4" id="KW-1015">Disulfide bond</keyword>
<dbReference type="InterPro" id="IPR019819">
    <property type="entry name" value="Carboxylesterase_B_CS"/>
</dbReference>
<evidence type="ECO:0000313" key="8">
    <source>
        <dbReference type="EMBL" id="CAH0729587.1"/>
    </source>
</evidence>
<dbReference type="EC" id="3.1.1.-" evidence="6"/>
<sequence length="530" mass="59431">MATVTLSQGKLKGGKAVSDNGTPYYEFLGIPYAKPPLGNLRFKGPQTPEPWIGERDATTVCESNVCCQMDIRKGISVGSEDCLYLNVYTPHLPDANSNLLPVMVYIHGGGFIFGSGIIKQELGPDYIIGHNVVVVTINYRLGVIGFLSLDIPEASGNMGLKDQVFALKWVQENIGKFGGDRNNITIFGLSAGSASVDYLLLSSQSKGLFHKAILQSGSSLNHWAINYEPKKILVKLLEQMGYTGPMDNNGDIYEYLLASPLDNLLYSSFKVIENYDSNRLCFGFVPTIETDFGNGEAFITESPYKLFKEGRFNRVPVIKGFCNKEGYIMNILKPKIVLDLIENKDFTKHWSYSLDEGDKTHFNSNILNAYEEENTHDDDKDKIAVEFFGDLDFVSGIWISGQIIASKGVPVYFYEFNYDGKMNATKIMFGLMRKGAAHGDDIGYIFKQSANSKFCDGKDAETTANLALMWTNFAKMCKPIPNNEKLSIEWPEYKNESPAYLSIGEDFSIRYNYEPKKMAVFKDIYEKYQK</sequence>
<protein>
    <recommendedName>
        <fullName evidence="6">Carboxylic ester hydrolase</fullName>
        <ecNumber evidence="6">3.1.1.-</ecNumber>
    </recommendedName>
</protein>
<keyword evidence="5" id="KW-0325">Glycoprotein</keyword>
<dbReference type="EMBL" id="OV170228">
    <property type="protein sequence ID" value="CAH0729587.1"/>
    <property type="molecule type" value="Genomic_DNA"/>
</dbReference>
<organism evidence="8 9">
    <name type="scientific">Brenthis ino</name>
    <name type="common">lesser marbled fritillary</name>
    <dbReference type="NCBI Taxonomy" id="405034"/>
    <lineage>
        <taxon>Eukaryota</taxon>
        <taxon>Metazoa</taxon>
        <taxon>Ecdysozoa</taxon>
        <taxon>Arthropoda</taxon>
        <taxon>Hexapoda</taxon>
        <taxon>Insecta</taxon>
        <taxon>Pterygota</taxon>
        <taxon>Neoptera</taxon>
        <taxon>Endopterygota</taxon>
        <taxon>Lepidoptera</taxon>
        <taxon>Glossata</taxon>
        <taxon>Ditrysia</taxon>
        <taxon>Papilionoidea</taxon>
        <taxon>Nymphalidae</taxon>
        <taxon>Heliconiinae</taxon>
        <taxon>Argynnini</taxon>
        <taxon>Brenthis</taxon>
    </lineage>
</organism>
<dbReference type="InterPro" id="IPR019826">
    <property type="entry name" value="Carboxylesterase_B_AS"/>
</dbReference>
<dbReference type="PROSITE" id="PS00122">
    <property type="entry name" value="CARBOXYLESTERASE_B_1"/>
    <property type="match status" value="1"/>
</dbReference>
<feature type="non-terminal residue" evidence="8">
    <location>
        <position position="530"/>
    </location>
</feature>
<keyword evidence="2" id="KW-0719">Serine esterase</keyword>
<dbReference type="Pfam" id="PF00135">
    <property type="entry name" value="COesterase"/>
    <property type="match status" value="1"/>
</dbReference>
<proteinExistence type="inferred from homology"/>
<evidence type="ECO:0000259" key="7">
    <source>
        <dbReference type="Pfam" id="PF00135"/>
    </source>
</evidence>
<keyword evidence="3 6" id="KW-0378">Hydrolase</keyword>
<dbReference type="GO" id="GO:0052689">
    <property type="term" value="F:carboxylic ester hydrolase activity"/>
    <property type="evidence" value="ECO:0007669"/>
    <property type="project" value="UniProtKB-KW"/>
</dbReference>
<name>A0A8J9VD50_9NEOP</name>
<evidence type="ECO:0000256" key="2">
    <source>
        <dbReference type="ARBA" id="ARBA00022487"/>
    </source>
</evidence>
<evidence type="ECO:0000256" key="1">
    <source>
        <dbReference type="ARBA" id="ARBA00005964"/>
    </source>
</evidence>
<gene>
    <name evidence="8" type="ORF">BINO364_LOCUS14653</name>
</gene>
<evidence type="ECO:0000256" key="5">
    <source>
        <dbReference type="ARBA" id="ARBA00023180"/>
    </source>
</evidence>
<evidence type="ECO:0000256" key="3">
    <source>
        <dbReference type="ARBA" id="ARBA00022801"/>
    </source>
</evidence>
<dbReference type="Proteomes" id="UP000838878">
    <property type="component" value="Chromosome 8"/>
</dbReference>
<comment type="similarity">
    <text evidence="1 6">Belongs to the type-B carboxylesterase/lipase family.</text>
</comment>
<dbReference type="Gene3D" id="3.40.50.1820">
    <property type="entry name" value="alpha/beta hydrolase"/>
    <property type="match status" value="1"/>
</dbReference>
<feature type="domain" description="Carboxylesterase type B" evidence="7">
    <location>
        <begin position="3"/>
        <end position="519"/>
    </location>
</feature>
<evidence type="ECO:0000256" key="6">
    <source>
        <dbReference type="RuleBase" id="RU361235"/>
    </source>
</evidence>
<dbReference type="SUPFAM" id="SSF53474">
    <property type="entry name" value="alpha/beta-Hydrolases"/>
    <property type="match status" value="1"/>
</dbReference>
<dbReference type="OrthoDB" id="19653at2759"/>
<reference evidence="8" key="1">
    <citation type="submission" date="2021-12" db="EMBL/GenBank/DDBJ databases">
        <authorList>
            <person name="Martin H S."/>
        </authorList>
    </citation>
    <scope>NUCLEOTIDE SEQUENCE</scope>
</reference>
<dbReference type="PROSITE" id="PS00941">
    <property type="entry name" value="CARBOXYLESTERASE_B_2"/>
    <property type="match status" value="1"/>
</dbReference>
<keyword evidence="9" id="KW-1185">Reference proteome</keyword>
<dbReference type="PANTHER" id="PTHR43142">
    <property type="entry name" value="CARBOXYLIC ESTER HYDROLASE"/>
    <property type="match status" value="1"/>
</dbReference>
<dbReference type="PANTHER" id="PTHR43142:SF1">
    <property type="entry name" value="CARBOXYLIC ESTER HYDROLASE"/>
    <property type="match status" value="1"/>
</dbReference>
<dbReference type="AlphaFoldDB" id="A0A8J9VD50"/>